<gene>
    <name evidence="11" type="primary">glgA</name>
    <name evidence="14" type="ORF">SAMN02745130_01571</name>
</gene>
<evidence type="ECO:0000256" key="2">
    <source>
        <dbReference type="ARBA" id="ARBA00002764"/>
    </source>
</evidence>
<evidence type="ECO:0000259" key="13">
    <source>
        <dbReference type="Pfam" id="PF08323"/>
    </source>
</evidence>
<evidence type="ECO:0000313" key="14">
    <source>
        <dbReference type="EMBL" id="SKA75754.1"/>
    </source>
</evidence>
<comment type="catalytic activity">
    <reaction evidence="1 11">
        <text>[(1-&gt;4)-alpha-D-glucosyl](n) + ADP-alpha-D-glucose = [(1-&gt;4)-alpha-D-glucosyl](n+1) + ADP + H(+)</text>
        <dbReference type="Rhea" id="RHEA:18189"/>
        <dbReference type="Rhea" id="RHEA-COMP:9584"/>
        <dbReference type="Rhea" id="RHEA-COMP:9587"/>
        <dbReference type="ChEBI" id="CHEBI:15378"/>
        <dbReference type="ChEBI" id="CHEBI:15444"/>
        <dbReference type="ChEBI" id="CHEBI:57498"/>
        <dbReference type="ChEBI" id="CHEBI:456216"/>
        <dbReference type="EC" id="2.4.1.21"/>
    </reaction>
</comment>
<dbReference type="RefSeq" id="WP_327193012.1">
    <property type="nucleotide sequence ID" value="NZ_FUYB01000005.1"/>
</dbReference>
<dbReference type="Pfam" id="PF00534">
    <property type="entry name" value="Glycos_transf_1"/>
    <property type="match status" value="1"/>
</dbReference>
<dbReference type="Proteomes" id="UP000190460">
    <property type="component" value="Unassembled WGS sequence"/>
</dbReference>
<sequence length="489" mass="54921">MALKVLFAASEAYPLIKTGGLADVAYGLPRALHVEGTDVRLLLPGYYDLLGKLKDLHSLGSLQVQGAGRVHQVYLLEGYHEAFPFPVWVVECAALFGRSGNPYMHPDGYDWPDNAERFTVFSRTAALLADDALNLNWRPEVVHAHDWQTGLIPALLETVQPRPRSVFTIHNLAYGGHFSHAIYDQLQLAWHWWSSEGVEFYGGFSMLKAGIAYADSVTTVSPTYAKEICTPEFGYGLDGFLRSRSYKLQGILNGIDTEIWNPRSDEYLVQNYGVRDVRKGKLANKQALLERFGQNPTAEQLARPLLGMVSRLVEQKGVDMVMESIHPLLAETDAAFVLIGSGHYHYERALCDLAAHYPGRVMVYIGYNEALAHLLEAGCDIFLMPSRFEPCGLNQMYSLNYGSLPVVYHTGGLADTVINASDENIAADTANGFVFYQPFSQALLGTLWWVLRLFTQEPKLWRALQRNALKAQFDWKQSAQRYLELYRNN</sequence>
<keyword evidence="8 11" id="KW-0808">Transferase</keyword>
<evidence type="ECO:0000313" key="15">
    <source>
        <dbReference type="Proteomes" id="UP000190460"/>
    </source>
</evidence>
<proteinExistence type="inferred from homology"/>
<evidence type="ECO:0000256" key="11">
    <source>
        <dbReference type="HAMAP-Rule" id="MF_00484"/>
    </source>
</evidence>
<evidence type="ECO:0000256" key="7">
    <source>
        <dbReference type="ARBA" id="ARBA00022676"/>
    </source>
</evidence>
<dbReference type="GO" id="GO:0009011">
    <property type="term" value="F:alpha-1,4-glucan glucosyltransferase (ADP-glucose donor) activity"/>
    <property type="evidence" value="ECO:0007669"/>
    <property type="project" value="UniProtKB-UniRule"/>
</dbReference>
<feature type="binding site" evidence="11">
    <location>
        <position position="17"/>
    </location>
    <ligand>
        <name>ADP-alpha-D-glucose</name>
        <dbReference type="ChEBI" id="CHEBI:57498"/>
    </ligand>
</feature>
<dbReference type="PANTHER" id="PTHR45825">
    <property type="entry name" value="GRANULE-BOUND STARCH SYNTHASE 1, CHLOROPLASTIC/AMYLOPLASTIC"/>
    <property type="match status" value="1"/>
</dbReference>
<dbReference type="InterPro" id="IPR001296">
    <property type="entry name" value="Glyco_trans_1"/>
</dbReference>
<dbReference type="Gene3D" id="3.40.50.2000">
    <property type="entry name" value="Glycogen Phosphorylase B"/>
    <property type="match status" value="2"/>
</dbReference>
<evidence type="ECO:0000256" key="8">
    <source>
        <dbReference type="ARBA" id="ARBA00022679"/>
    </source>
</evidence>
<keyword evidence="7 11" id="KW-0328">Glycosyltransferase</keyword>
<evidence type="ECO:0000259" key="12">
    <source>
        <dbReference type="Pfam" id="PF00534"/>
    </source>
</evidence>
<dbReference type="InterPro" id="IPR011835">
    <property type="entry name" value="GS/SS"/>
</dbReference>
<dbReference type="EC" id="2.4.1.21" evidence="5 11"/>
<evidence type="ECO:0000256" key="3">
    <source>
        <dbReference type="ARBA" id="ARBA00004964"/>
    </source>
</evidence>
<evidence type="ECO:0000256" key="6">
    <source>
        <dbReference type="ARBA" id="ARBA00019935"/>
    </source>
</evidence>
<feature type="domain" description="Starch synthase catalytic" evidence="13">
    <location>
        <begin position="4"/>
        <end position="242"/>
    </location>
</feature>
<comment type="pathway">
    <text evidence="3 11">Glycan biosynthesis; glycogen biosynthesis.</text>
</comment>
<dbReference type="HAMAP" id="MF_00484">
    <property type="entry name" value="Glycogen_synth"/>
    <property type="match status" value="1"/>
</dbReference>
<dbReference type="PANTHER" id="PTHR45825:SF11">
    <property type="entry name" value="ALPHA AMYLASE DOMAIN-CONTAINING PROTEIN"/>
    <property type="match status" value="1"/>
</dbReference>
<name>A0A1T4WEM7_9GAMM</name>
<evidence type="ECO:0000256" key="9">
    <source>
        <dbReference type="ARBA" id="ARBA00023056"/>
    </source>
</evidence>
<keyword evidence="9 11" id="KW-0320">Glycogen biosynthesis</keyword>
<dbReference type="Pfam" id="PF08323">
    <property type="entry name" value="Glyco_transf_5"/>
    <property type="match status" value="1"/>
</dbReference>
<dbReference type="NCBIfam" id="NF001899">
    <property type="entry name" value="PRK00654.1-2"/>
    <property type="match status" value="1"/>
</dbReference>
<protein>
    <recommendedName>
        <fullName evidence="6 11">Glycogen synthase</fullName>
        <ecNumber evidence="5 11">2.4.1.21</ecNumber>
    </recommendedName>
    <alternativeName>
        <fullName evidence="10 11">Starch [bacterial glycogen] synthase</fullName>
    </alternativeName>
</protein>
<dbReference type="UniPathway" id="UPA00164"/>
<evidence type="ECO:0000256" key="1">
    <source>
        <dbReference type="ARBA" id="ARBA00001478"/>
    </source>
</evidence>
<dbReference type="InterPro" id="IPR013534">
    <property type="entry name" value="Starch_synth_cat_dom"/>
</dbReference>
<dbReference type="STRING" id="92487.SAMN02745130_01571"/>
<dbReference type="GO" id="GO:0004373">
    <property type="term" value="F:alpha-1,4-glucan glucosyltransferase (UDP-glucose donor) activity"/>
    <property type="evidence" value="ECO:0007669"/>
    <property type="project" value="InterPro"/>
</dbReference>
<evidence type="ECO:0000256" key="5">
    <source>
        <dbReference type="ARBA" id="ARBA00012588"/>
    </source>
</evidence>
<organism evidence="14 15">
    <name type="scientific">Thiothrix eikelboomii</name>
    <dbReference type="NCBI Taxonomy" id="92487"/>
    <lineage>
        <taxon>Bacteria</taxon>
        <taxon>Pseudomonadati</taxon>
        <taxon>Pseudomonadota</taxon>
        <taxon>Gammaproteobacteria</taxon>
        <taxon>Thiotrichales</taxon>
        <taxon>Thiotrichaceae</taxon>
        <taxon>Thiothrix</taxon>
    </lineage>
</organism>
<reference evidence="15" key="1">
    <citation type="submission" date="2017-02" db="EMBL/GenBank/DDBJ databases">
        <authorList>
            <person name="Varghese N."/>
            <person name="Submissions S."/>
        </authorList>
    </citation>
    <scope>NUCLEOTIDE SEQUENCE [LARGE SCALE GENOMIC DNA]</scope>
    <source>
        <strain evidence="15">ATCC 49788</strain>
    </source>
</reference>
<comment type="similarity">
    <text evidence="4 11">Belongs to the glycosyltransferase 1 family. Bacterial/plant glycogen synthase subfamily.</text>
</comment>
<accession>A0A1T4WEM7</accession>
<dbReference type="GO" id="GO:0005978">
    <property type="term" value="P:glycogen biosynthetic process"/>
    <property type="evidence" value="ECO:0007669"/>
    <property type="project" value="UniProtKB-UniRule"/>
</dbReference>
<keyword evidence="15" id="KW-1185">Reference proteome</keyword>
<evidence type="ECO:0000256" key="10">
    <source>
        <dbReference type="ARBA" id="ARBA00031722"/>
    </source>
</evidence>
<dbReference type="AlphaFoldDB" id="A0A1T4WEM7"/>
<comment type="function">
    <text evidence="2 11">Synthesizes alpha-1,4-glucan chains using ADP-glucose.</text>
</comment>
<dbReference type="NCBIfam" id="TIGR02095">
    <property type="entry name" value="glgA"/>
    <property type="match status" value="1"/>
</dbReference>
<dbReference type="SUPFAM" id="SSF53756">
    <property type="entry name" value="UDP-Glycosyltransferase/glycogen phosphorylase"/>
    <property type="match status" value="1"/>
</dbReference>
<dbReference type="CDD" id="cd03791">
    <property type="entry name" value="GT5_Glycogen_synthase_DULL1-like"/>
    <property type="match status" value="1"/>
</dbReference>
<evidence type="ECO:0000256" key="4">
    <source>
        <dbReference type="ARBA" id="ARBA00010281"/>
    </source>
</evidence>
<dbReference type="EMBL" id="FUYB01000005">
    <property type="protein sequence ID" value="SKA75754.1"/>
    <property type="molecule type" value="Genomic_DNA"/>
</dbReference>
<feature type="domain" description="Glycosyl transferase family 1" evidence="12">
    <location>
        <begin position="301"/>
        <end position="443"/>
    </location>
</feature>